<name>A0A454D5M0_VIBHA</name>
<evidence type="ECO:0000313" key="1">
    <source>
        <dbReference type="EMBL" id="EKM33950.1"/>
    </source>
</evidence>
<accession>A0A454D5M0</accession>
<evidence type="ECO:0000313" key="2">
    <source>
        <dbReference type="Proteomes" id="UP000008367"/>
    </source>
</evidence>
<sequence>LLLLFLTKVQRKQRHYQRGMRQTISKELRSSVK</sequence>
<gene>
    <name evidence="1" type="ORF">VCHENC02_0660B</name>
</gene>
<feature type="non-terminal residue" evidence="1">
    <location>
        <position position="1"/>
    </location>
</feature>
<dbReference type="AlphaFoldDB" id="A0A454D5M0"/>
<dbReference type="EMBL" id="AJSR01000045">
    <property type="protein sequence ID" value="EKM33950.1"/>
    <property type="molecule type" value="Genomic_DNA"/>
</dbReference>
<dbReference type="Proteomes" id="UP000008367">
    <property type="component" value="Unassembled WGS sequence"/>
</dbReference>
<proteinExistence type="predicted"/>
<organism evidence="1 2">
    <name type="scientific">Vibrio harveyi</name>
    <name type="common">Beneckea harveyi</name>
    <dbReference type="NCBI Taxonomy" id="669"/>
    <lineage>
        <taxon>Bacteria</taxon>
        <taxon>Pseudomonadati</taxon>
        <taxon>Pseudomonadota</taxon>
        <taxon>Gammaproteobacteria</taxon>
        <taxon>Vibrionales</taxon>
        <taxon>Vibrionaceae</taxon>
        <taxon>Vibrio</taxon>
    </lineage>
</organism>
<comment type="caution">
    <text evidence="1">The sequence shown here is derived from an EMBL/GenBank/DDBJ whole genome shotgun (WGS) entry which is preliminary data.</text>
</comment>
<reference evidence="1 2" key="1">
    <citation type="submission" date="2012-10" db="EMBL/GenBank/DDBJ databases">
        <title>Genome sequence of Vibrio Cholerae HENC-02.</title>
        <authorList>
            <person name="Eppinger M."/>
            <person name="Hasan N.A."/>
            <person name="Sengamalay N."/>
            <person name="Hine E."/>
            <person name="Su Q."/>
            <person name="Daugherty S.C."/>
            <person name="Young S."/>
            <person name="Sadzewicz L."/>
            <person name="Tallon L."/>
            <person name="Cebula T.A."/>
            <person name="Ravel J."/>
            <person name="Colwell R.R."/>
        </authorList>
    </citation>
    <scope>NUCLEOTIDE SEQUENCE [LARGE SCALE GENOMIC DNA]</scope>
    <source>
        <strain evidence="1 2">HENC-02</strain>
    </source>
</reference>
<protein>
    <submittedName>
        <fullName evidence="1">Archaeal/vacuolar-type H+-ATPase subunit B</fullName>
    </submittedName>
</protein>